<proteinExistence type="inferred from homology"/>
<dbReference type="PANTHER" id="PTHR13068:SF168">
    <property type="entry name" value="TRANSCRIPTION REGULATOR MTERF FAMILY"/>
    <property type="match status" value="1"/>
</dbReference>
<evidence type="ECO:0000256" key="2">
    <source>
        <dbReference type="ARBA" id="ARBA00022472"/>
    </source>
</evidence>
<sequence length="124" mass="14548">MKIFKSFGWSDSEISLLFRNQPYVLNKSEGNIREKLEFFMKELGYTPAYLLSCNTFFTLSLNKRVIPRNTMLKILKEKKLVKDKLSLITIATYSEVRFLEFLKGFENDIPGICETYIDNVERVS</sequence>
<dbReference type="Proteomes" id="UP001177003">
    <property type="component" value="Chromosome 9"/>
</dbReference>
<dbReference type="InterPro" id="IPR038538">
    <property type="entry name" value="MTERF_sf"/>
</dbReference>
<dbReference type="EMBL" id="OX465085">
    <property type="protein sequence ID" value="CAI9301785.1"/>
    <property type="molecule type" value="Genomic_DNA"/>
</dbReference>
<dbReference type="GO" id="GO:0006353">
    <property type="term" value="P:DNA-templated transcription termination"/>
    <property type="evidence" value="ECO:0007669"/>
    <property type="project" value="UniProtKB-KW"/>
</dbReference>
<name>A0AA35ZZJ5_LACSI</name>
<keyword evidence="2" id="KW-0805">Transcription regulation</keyword>
<evidence type="ECO:0000256" key="3">
    <source>
        <dbReference type="ARBA" id="ARBA00022946"/>
    </source>
</evidence>
<evidence type="ECO:0000256" key="1">
    <source>
        <dbReference type="ARBA" id="ARBA00007692"/>
    </source>
</evidence>
<keyword evidence="2" id="KW-0806">Transcription termination</keyword>
<accession>A0AA35ZZJ5</accession>
<dbReference type="Pfam" id="PF02536">
    <property type="entry name" value="mTERF"/>
    <property type="match status" value="1"/>
</dbReference>
<dbReference type="Gene3D" id="1.25.70.10">
    <property type="entry name" value="Transcription termination factor 3, mitochondrial"/>
    <property type="match status" value="1"/>
</dbReference>
<dbReference type="SMART" id="SM00733">
    <property type="entry name" value="Mterf"/>
    <property type="match status" value="2"/>
</dbReference>
<dbReference type="GO" id="GO:0003676">
    <property type="term" value="F:nucleic acid binding"/>
    <property type="evidence" value="ECO:0007669"/>
    <property type="project" value="InterPro"/>
</dbReference>
<comment type="similarity">
    <text evidence="1">Belongs to the mTERF family.</text>
</comment>
<gene>
    <name evidence="4" type="ORF">LSALG_LOCUS40313</name>
</gene>
<dbReference type="InterPro" id="IPR003690">
    <property type="entry name" value="MTERF"/>
</dbReference>
<organism evidence="4 5">
    <name type="scientific">Lactuca saligna</name>
    <name type="common">Willowleaf lettuce</name>
    <dbReference type="NCBI Taxonomy" id="75948"/>
    <lineage>
        <taxon>Eukaryota</taxon>
        <taxon>Viridiplantae</taxon>
        <taxon>Streptophyta</taxon>
        <taxon>Embryophyta</taxon>
        <taxon>Tracheophyta</taxon>
        <taxon>Spermatophyta</taxon>
        <taxon>Magnoliopsida</taxon>
        <taxon>eudicotyledons</taxon>
        <taxon>Gunneridae</taxon>
        <taxon>Pentapetalae</taxon>
        <taxon>asterids</taxon>
        <taxon>campanulids</taxon>
        <taxon>Asterales</taxon>
        <taxon>Asteraceae</taxon>
        <taxon>Cichorioideae</taxon>
        <taxon>Cichorieae</taxon>
        <taxon>Lactucinae</taxon>
        <taxon>Lactuca</taxon>
    </lineage>
</organism>
<keyword evidence="3" id="KW-0809">Transit peptide</keyword>
<evidence type="ECO:0000313" key="5">
    <source>
        <dbReference type="Proteomes" id="UP001177003"/>
    </source>
</evidence>
<dbReference type="AlphaFoldDB" id="A0AA35ZZJ5"/>
<dbReference type="PANTHER" id="PTHR13068">
    <property type="entry name" value="CGI-12 PROTEIN-RELATED"/>
    <property type="match status" value="1"/>
</dbReference>
<keyword evidence="2" id="KW-0804">Transcription</keyword>
<reference evidence="4" key="1">
    <citation type="submission" date="2023-04" db="EMBL/GenBank/DDBJ databases">
        <authorList>
            <person name="Vijverberg K."/>
            <person name="Xiong W."/>
            <person name="Schranz E."/>
        </authorList>
    </citation>
    <scope>NUCLEOTIDE SEQUENCE</scope>
</reference>
<evidence type="ECO:0000313" key="4">
    <source>
        <dbReference type="EMBL" id="CAI9301785.1"/>
    </source>
</evidence>
<protein>
    <submittedName>
        <fullName evidence="4">Uncharacterized protein</fullName>
    </submittedName>
</protein>
<keyword evidence="5" id="KW-1185">Reference proteome</keyword>